<proteinExistence type="predicted"/>
<keyword evidence="2" id="KW-1185">Reference proteome</keyword>
<evidence type="ECO:0000313" key="1">
    <source>
        <dbReference type="EMBL" id="MDQ2094288.1"/>
    </source>
</evidence>
<name>A0AAJ1UAH6_9RHOB</name>
<reference evidence="1" key="2">
    <citation type="submission" date="2023-04" db="EMBL/GenBank/DDBJ databases">
        <title>'Rhodoalgimonas zhirmunskyi' gen. nov., isolated from a red alga.</title>
        <authorList>
            <person name="Nedashkovskaya O.I."/>
            <person name="Otstavnykh N.Y."/>
            <person name="Bystritskaya E.P."/>
            <person name="Balabanova L.A."/>
            <person name="Isaeva M.P."/>
        </authorList>
    </citation>
    <scope>NUCLEOTIDE SEQUENCE</scope>
    <source>
        <strain evidence="1">10Alg 79</strain>
    </source>
</reference>
<protein>
    <submittedName>
        <fullName evidence="1">Uncharacterized protein</fullName>
    </submittedName>
</protein>
<sequence length="81" mass="9260">MKSLIAILVIVGLSACKSEQQSADEISTELYEFSELAKKDRHYDMAKRAINAALEIQVIRMEENLDACDYFAYGDRLMRKP</sequence>
<dbReference type="RefSeq" id="WP_317625891.1">
    <property type="nucleotide sequence ID" value="NZ_JANFFA010000002.1"/>
</dbReference>
<organism evidence="1 2">
    <name type="scientific">Rhodalgimonas zhirmunskyi</name>
    <dbReference type="NCBI Taxonomy" id="2964767"/>
    <lineage>
        <taxon>Bacteria</taxon>
        <taxon>Pseudomonadati</taxon>
        <taxon>Pseudomonadota</taxon>
        <taxon>Alphaproteobacteria</taxon>
        <taxon>Rhodobacterales</taxon>
        <taxon>Roseobacteraceae</taxon>
        <taxon>Rhodalgimonas</taxon>
    </lineage>
</organism>
<dbReference type="AlphaFoldDB" id="A0AAJ1UAH6"/>
<reference evidence="1" key="1">
    <citation type="submission" date="2022-07" db="EMBL/GenBank/DDBJ databases">
        <authorList>
            <person name="Otstavnykh N."/>
            <person name="Isaeva M."/>
            <person name="Bystritskaya E."/>
        </authorList>
    </citation>
    <scope>NUCLEOTIDE SEQUENCE</scope>
    <source>
        <strain evidence="1">10Alg 79</strain>
    </source>
</reference>
<accession>A0AAJ1UAH6</accession>
<dbReference type="PROSITE" id="PS51257">
    <property type="entry name" value="PROKAR_LIPOPROTEIN"/>
    <property type="match status" value="1"/>
</dbReference>
<dbReference type="Proteomes" id="UP001227162">
    <property type="component" value="Unassembled WGS sequence"/>
</dbReference>
<comment type="caution">
    <text evidence="1">The sequence shown here is derived from an EMBL/GenBank/DDBJ whole genome shotgun (WGS) entry which is preliminary data.</text>
</comment>
<dbReference type="EMBL" id="JANFFA010000002">
    <property type="protein sequence ID" value="MDQ2094288.1"/>
    <property type="molecule type" value="Genomic_DNA"/>
</dbReference>
<evidence type="ECO:0000313" key="2">
    <source>
        <dbReference type="Proteomes" id="UP001227162"/>
    </source>
</evidence>
<gene>
    <name evidence="1" type="ORF">NOI20_09210</name>
</gene>